<dbReference type="GO" id="GO:0000981">
    <property type="term" value="F:DNA-binding transcription factor activity, RNA polymerase II-specific"/>
    <property type="evidence" value="ECO:0007669"/>
    <property type="project" value="InterPro"/>
</dbReference>
<protein>
    <recommendedName>
        <fullName evidence="4">Zn(2)-C6 fungal-type domain-containing protein</fullName>
    </recommendedName>
</protein>
<dbReference type="Pfam" id="PF04082">
    <property type="entry name" value="Fungal_trans"/>
    <property type="match status" value="1"/>
</dbReference>
<dbReference type="SMART" id="SM00066">
    <property type="entry name" value="GAL4"/>
    <property type="match status" value="1"/>
</dbReference>
<dbReference type="InterPro" id="IPR050987">
    <property type="entry name" value="AtrR-like"/>
</dbReference>
<dbReference type="EMBL" id="ML179196">
    <property type="protein sequence ID" value="THU95603.1"/>
    <property type="molecule type" value="Genomic_DNA"/>
</dbReference>
<evidence type="ECO:0000313" key="6">
    <source>
        <dbReference type="Proteomes" id="UP000297245"/>
    </source>
</evidence>
<feature type="compositionally biased region" description="Polar residues" evidence="3">
    <location>
        <begin position="122"/>
        <end position="138"/>
    </location>
</feature>
<name>A0A4S8M1W3_DENBC</name>
<dbReference type="CDD" id="cd00067">
    <property type="entry name" value="GAL4"/>
    <property type="match status" value="1"/>
</dbReference>
<dbReference type="PANTHER" id="PTHR46910:SF38">
    <property type="entry name" value="ZN(2)-C6 FUNGAL-TYPE DOMAIN-CONTAINING PROTEIN"/>
    <property type="match status" value="1"/>
</dbReference>
<dbReference type="PROSITE" id="PS50048">
    <property type="entry name" value="ZN2_CY6_FUNGAL_2"/>
    <property type="match status" value="1"/>
</dbReference>
<reference evidence="5 6" key="1">
    <citation type="journal article" date="2019" name="Nat. Ecol. Evol.">
        <title>Megaphylogeny resolves global patterns of mushroom evolution.</title>
        <authorList>
            <person name="Varga T."/>
            <person name="Krizsan K."/>
            <person name="Foldi C."/>
            <person name="Dima B."/>
            <person name="Sanchez-Garcia M."/>
            <person name="Sanchez-Ramirez S."/>
            <person name="Szollosi G.J."/>
            <person name="Szarkandi J.G."/>
            <person name="Papp V."/>
            <person name="Albert L."/>
            <person name="Andreopoulos W."/>
            <person name="Angelini C."/>
            <person name="Antonin V."/>
            <person name="Barry K.W."/>
            <person name="Bougher N.L."/>
            <person name="Buchanan P."/>
            <person name="Buyck B."/>
            <person name="Bense V."/>
            <person name="Catcheside P."/>
            <person name="Chovatia M."/>
            <person name="Cooper J."/>
            <person name="Damon W."/>
            <person name="Desjardin D."/>
            <person name="Finy P."/>
            <person name="Geml J."/>
            <person name="Haridas S."/>
            <person name="Hughes K."/>
            <person name="Justo A."/>
            <person name="Karasinski D."/>
            <person name="Kautmanova I."/>
            <person name="Kiss B."/>
            <person name="Kocsube S."/>
            <person name="Kotiranta H."/>
            <person name="LaButti K.M."/>
            <person name="Lechner B.E."/>
            <person name="Liimatainen K."/>
            <person name="Lipzen A."/>
            <person name="Lukacs Z."/>
            <person name="Mihaltcheva S."/>
            <person name="Morgado L.N."/>
            <person name="Niskanen T."/>
            <person name="Noordeloos M.E."/>
            <person name="Ohm R.A."/>
            <person name="Ortiz-Santana B."/>
            <person name="Ovrebo C."/>
            <person name="Racz N."/>
            <person name="Riley R."/>
            <person name="Savchenko A."/>
            <person name="Shiryaev A."/>
            <person name="Soop K."/>
            <person name="Spirin V."/>
            <person name="Szebenyi C."/>
            <person name="Tomsovsky M."/>
            <person name="Tulloss R.E."/>
            <person name="Uehling J."/>
            <person name="Grigoriev I.V."/>
            <person name="Vagvolgyi C."/>
            <person name="Papp T."/>
            <person name="Martin F.M."/>
            <person name="Miettinen O."/>
            <person name="Hibbett D.S."/>
            <person name="Nagy L.G."/>
        </authorList>
    </citation>
    <scope>NUCLEOTIDE SEQUENCE [LARGE SCALE GENOMIC DNA]</scope>
    <source>
        <strain evidence="5 6">CBS 962.96</strain>
    </source>
</reference>
<organism evidence="5 6">
    <name type="scientific">Dendrothele bispora (strain CBS 962.96)</name>
    <dbReference type="NCBI Taxonomy" id="1314807"/>
    <lineage>
        <taxon>Eukaryota</taxon>
        <taxon>Fungi</taxon>
        <taxon>Dikarya</taxon>
        <taxon>Basidiomycota</taxon>
        <taxon>Agaricomycotina</taxon>
        <taxon>Agaricomycetes</taxon>
        <taxon>Agaricomycetidae</taxon>
        <taxon>Agaricales</taxon>
        <taxon>Agaricales incertae sedis</taxon>
        <taxon>Dendrothele</taxon>
    </lineage>
</organism>
<evidence type="ECO:0000313" key="5">
    <source>
        <dbReference type="EMBL" id="THU95603.1"/>
    </source>
</evidence>
<dbReference type="Proteomes" id="UP000297245">
    <property type="component" value="Unassembled WGS sequence"/>
</dbReference>
<proteinExistence type="predicted"/>
<dbReference type="InterPro" id="IPR007219">
    <property type="entry name" value="XnlR_reg_dom"/>
</dbReference>
<feature type="domain" description="Zn(2)-C6 fungal-type" evidence="4">
    <location>
        <begin position="15"/>
        <end position="48"/>
    </location>
</feature>
<dbReference type="InterPro" id="IPR036864">
    <property type="entry name" value="Zn2-C6_fun-type_DNA-bd_sf"/>
</dbReference>
<dbReference type="PANTHER" id="PTHR46910">
    <property type="entry name" value="TRANSCRIPTION FACTOR PDR1"/>
    <property type="match status" value="1"/>
</dbReference>
<dbReference type="GO" id="GO:0003677">
    <property type="term" value="F:DNA binding"/>
    <property type="evidence" value="ECO:0007669"/>
    <property type="project" value="InterPro"/>
</dbReference>
<evidence type="ECO:0000256" key="1">
    <source>
        <dbReference type="ARBA" id="ARBA00022723"/>
    </source>
</evidence>
<dbReference type="GO" id="GO:0006351">
    <property type="term" value="P:DNA-templated transcription"/>
    <property type="evidence" value="ECO:0007669"/>
    <property type="project" value="InterPro"/>
</dbReference>
<accession>A0A4S8M1W3</accession>
<gene>
    <name evidence="5" type="ORF">K435DRAFT_839398</name>
</gene>
<feature type="region of interest" description="Disordered" evidence="3">
    <location>
        <begin position="122"/>
        <end position="144"/>
    </location>
</feature>
<dbReference type="SUPFAM" id="SSF57701">
    <property type="entry name" value="Zn2/Cys6 DNA-binding domain"/>
    <property type="match status" value="1"/>
</dbReference>
<dbReference type="Gene3D" id="4.10.240.10">
    <property type="entry name" value="Zn(2)-C6 fungal-type DNA-binding domain"/>
    <property type="match status" value="1"/>
</dbReference>
<sequence length="834" mass="95031">MSSERPEKRKKYHNACDECRKKKTKCDSEMMPENICSSCLNLKVKCTHDMARQRRGPKPGFTRTDAFLPIDVLVSNILCGTKSNPFVIPEEEEVTRKILVRLAKRVQDLENELKRHRQGYTMKTSSQMSDTTTETSPPIQDHSLDHSSNITTDTADVDALSKQLSQFSLGPQSKTHFGESSVIMLVLDAMDHKKQMNGSTSPDWGSIFTYVSRPEFWDYTPSSWSRITSQASPFDFPPPNLLHQFINAYFVEYNIYSPLLHWPTFEKSISQNLHLHDESFGAVVLAVCALGARIVSPTPVKDKPGDRWFNQIRIEKYVFRETLELYHLQLYCLCLFYFRCIVTGFDGAWLLSGIAIRRAHEKGIHRRYAQSVQQPTGEGELWKRAFWMLITIETNIMTTLYGRPGATSIQDFDLDPLVECDDEYWEPQDATQAFIQPPDRPSTVSYWNSYLKLTEIYGFCLMTIYSVRKSKLGSKMGVNSQDWCTKTVMELDSALNKWIDSVPEHLRWDEEPKSPIFLGQSVLLYAAYHWIQIQVHRPFIPRPGQTAAASPSPSLAICTNAARSCIRVCEVYSQRASMHYSEFLGPLYNSAIVLALNMMRATQLKLKFDPAKEVEDIRKCLRVMSLYESRFPLAGRFVDMINMIMFASHHVPRSLNSATSSSWTTSGDMTNYASQSNSTRNITTTDTPGFSFDWDPSTRDLSPYSNELGELPVHRMNSPLSYTCTGPLSHSSYDHDSDIFNQPVPFYGELNTEDPASLEQSFDHGQYFSIPHDQSESTLHSNEVSINLTEQFSCDTAPAISIWPDYPSQDWEVFMASVDQLFNTATIPPTGHDF</sequence>
<dbReference type="SMART" id="SM00906">
    <property type="entry name" value="Fungal_trans"/>
    <property type="match status" value="1"/>
</dbReference>
<dbReference type="GO" id="GO:0008270">
    <property type="term" value="F:zinc ion binding"/>
    <property type="evidence" value="ECO:0007669"/>
    <property type="project" value="InterPro"/>
</dbReference>
<dbReference type="AlphaFoldDB" id="A0A4S8M1W3"/>
<dbReference type="PROSITE" id="PS00463">
    <property type="entry name" value="ZN2_CY6_FUNGAL_1"/>
    <property type="match status" value="1"/>
</dbReference>
<dbReference type="InterPro" id="IPR001138">
    <property type="entry name" value="Zn2Cys6_DnaBD"/>
</dbReference>
<dbReference type="CDD" id="cd12148">
    <property type="entry name" value="fungal_TF_MHR"/>
    <property type="match status" value="1"/>
</dbReference>
<keyword evidence="2" id="KW-0539">Nucleus</keyword>
<dbReference type="Pfam" id="PF00172">
    <property type="entry name" value="Zn_clus"/>
    <property type="match status" value="1"/>
</dbReference>
<evidence type="ECO:0000259" key="4">
    <source>
        <dbReference type="PROSITE" id="PS50048"/>
    </source>
</evidence>
<dbReference type="OrthoDB" id="2534600at2759"/>
<evidence type="ECO:0000256" key="2">
    <source>
        <dbReference type="ARBA" id="ARBA00023242"/>
    </source>
</evidence>
<keyword evidence="6" id="KW-1185">Reference proteome</keyword>
<keyword evidence="1" id="KW-0479">Metal-binding</keyword>
<evidence type="ECO:0000256" key="3">
    <source>
        <dbReference type="SAM" id="MobiDB-lite"/>
    </source>
</evidence>